<comment type="subcellular location">
    <subcellularLocation>
        <location evidence="2">Cell membrane</location>
    </subcellularLocation>
    <subcellularLocation>
        <location evidence="1">Membrane</location>
        <topology evidence="1">Single-pass membrane protein</topology>
    </subcellularLocation>
</comment>
<dbReference type="InterPro" id="IPR012338">
    <property type="entry name" value="Beta-lactam/transpept-like"/>
</dbReference>
<dbReference type="Gene3D" id="3.90.1310.10">
    <property type="entry name" value="Penicillin-binding protein 2a (Domain 2)"/>
    <property type="match status" value="2"/>
</dbReference>
<evidence type="ECO:0000256" key="1">
    <source>
        <dbReference type="ARBA" id="ARBA00004167"/>
    </source>
</evidence>
<sequence length="930" mass="106922">MKKKKIEDRFEVLNLVFVIVLSIVTLRLGYITTIKGEEYATQAENKVYKNILVEAQRGEIRDRYGRLLAGNRPSFTVQIYKDQVQNEGFNSVAIKLINILEDNDEKYIDEFPIIVENGEYVFTYDIAIRDWKERNEIPLNYDAEKSFYYLVDKYTKEGEINPQPDADKFELQRMLNEQGYYPPIRVSTWEFSEQVKKREWLYRYRIRDEEITAKETFERLRERFKIDESFTNNEARKILVVRDLLLSTGYLQYQPIKVALDVSKETVAKIEERAIELQGINIEVEPVRYYPNGNLASHILGQIGKISQKEEIEKYIEQNGYSITDMIGKTGIEKTFEDVLQGKKGYKKVQVDAYGRLVRRIETKNPIPGDTVYLTIDIDLQREAERSLREVLQTIQVGGVYESPFGNVTLRNNQRIYRNAKSGAVVALDAKTGEVLAMASYPDYDPNLFATGISASDWRALQPENPNDPIAPKPLFNTATLTSVQPGSTFKMITGLAAIENGLSPYYTIYDKGYIMVGNRSFGCWIWNDRRGTHGATDLFRAIEHSCNYYFYSVSTGYDYSRNKPLPVKMNVDEVLKYARMFGLDSRTGIQIEERPGRVPSPDEKLRVTKASLKARLIREMRNSFEDISPNKNEQEYEKRVNEIVSWTEENPSRGEIIRRLISLKVPESEANRIADLAKYSYFNQADWKTGDTFNLSIGQGQHAYTPLQMANSIATMVNGGYLNKVTVVDRIVSQDKLETQRIERVSEKIDLKDPKNLDYLKQGMLDVTQSGSTRSAFANFPIQTGGKTGTAQRSGRIPTKDEKQYLLSHLASFRVSEKDVLETAEILKKQSTDNRREDYYIRQAIRKLNPSLSNEDIDRFKDTYDNFSWYVSYAPHDDPEIVVAVLLFQGGQGGYAAPIARDVMAQYFGLNKNSDVVQEKLNLSEELQR</sequence>
<feature type="domain" description="Penicillin-binding protein dimerisation" evidence="13">
    <location>
        <begin position="54"/>
        <end position="361"/>
    </location>
</feature>
<keyword evidence="6" id="KW-0133">Cell shape</keyword>
<dbReference type="GO" id="GO:0009252">
    <property type="term" value="P:peptidoglycan biosynthetic process"/>
    <property type="evidence" value="ECO:0007669"/>
    <property type="project" value="UniProtKB-KW"/>
</dbReference>
<dbReference type="AlphaFoldDB" id="A0A1V4I6D6"/>
<dbReference type="Pfam" id="PF00905">
    <property type="entry name" value="Transpeptidase"/>
    <property type="match status" value="3"/>
</dbReference>
<dbReference type="STRING" id="29349.CLOTH_12890"/>
<evidence type="ECO:0000256" key="8">
    <source>
        <dbReference type="ARBA" id="ARBA00022989"/>
    </source>
</evidence>
<evidence type="ECO:0000256" key="11">
    <source>
        <dbReference type="SAM" id="Phobius"/>
    </source>
</evidence>
<evidence type="ECO:0000256" key="7">
    <source>
        <dbReference type="ARBA" id="ARBA00022984"/>
    </source>
</evidence>
<evidence type="ECO:0000256" key="10">
    <source>
        <dbReference type="ARBA" id="ARBA00023316"/>
    </source>
</evidence>
<keyword evidence="15" id="KW-1185">Reference proteome</keyword>
<comment type="similarity">
    <text evidence="3">Belongs to the transpeptidase family.</text>
</comment>
<keyword evidence="9 11" id="KW-0472">Membrane</keyword>
<dbReference type="PANTHER" id="PTHR30627:SF2">
    <property type="entry name" value="PEPTIDOGLYCAN D,D-TRANSPEPTIDASE MRDA"/>
    <property type="match status" value="1"/>
</dbReference>
<keyword evidence="10" id="KW-0961">Cell wall biogenesis/degradation</keyword>
<dbReference type="InterPro" id="IPR005311">
    <property type="entry name" value="PBP_dimer"/>
</dbReference>
<evidence type="ECO:0000256" key="4">
    <source>
        <dbReference type="ARBA" id="ARBA00022475"/>
    </source>
</evidence>
<reference evidence="14 15" key="1">
    <citation type="submission" date="2017-03" db="EMBL/GenBank/DDBJ databases">
        <title>Genome sequence of Clostridium thermoalcaliphilum DSM 7309.</title>
        <authorList>
            <person name="Poehlein A."/>
            <person name="Daniel R."/>
        </authorList>
    </citation>
    <scope>NUCLEOTIDE SEQUENCE [LARGE SCALE GENOMIC DNA]</scope>
    <source>
        <strain evidence="14 15">DSM 7309</strain>
    </source>
</reference>
<comment type="caution">
    <text evidence="14">The sequence shown here is derived from an EMBL/GenBank/DDBJ whole genome shotgun (WGS) entry which is preliminary data.</text>
</comment>
<evidence type="ECO:0000259" key="13">
    <source>
        <dbReference type="Pfam" id="PF03717"/>
    </source>
</evidence>
<dbReference type="InterPro" id="IPR050515">
    <property type="entry name" value="Beta-lactam/transpept"/>
</dbReference>
<feature type="transmembrane region" description="Helical" evidence="11">
    <location>
        <begin position="12"/>
        <end position="30"/>
    </location>
</feature>
<dbReference type="RefSeq" id="WP_079412273.1">
    <property type="nucleotide sequence ID" value="NZ_MZGW01000004.1"/>
</dbReference>
<dbReference type="GO" id="GO:0008658">
    <property type="term" value="F:penicillin binding"/>
    <property type="evidence" value="ECO:0007669"/>
    <property type="project" value="InterPro"/>
</dbReference>
<dbReference type="GO" id="GO:0071972">
    <property type="term" value="F:peptidoglycan L,D-transpeptidase activity"/>
    <property type="evidence" value="ECO:0007669"/>
    <property type="project" value="TreeGrafter"/>
</dbReference>
<dbReference type="GO" id="GO:0008360">
    <property type="term" value="P:regulation of cell shape"/>
    <property type="evidence" value="ECO:0007669"/>
    <property type="project" value="UniProtKB-KW"/>
</dbReference>
<dbReference type="InterPro" id="IPR036138">
    <property type="entry name" value="PBP_dimer_sf"/>
</dbReference>
<evidence type="ECO:0000313" key="15">
    <source>
        <dbReference type="Proteomes" id="UP000190140"/>
    </source>
</evidence>
<gene>
    <name evidence="14" type="primary">spoVD_3</name>
    <name evidence="14" type="ORF">CLOTH_12890</name>
</gene>
<dbReference type="PANTHER" id="PTHR30627">
    <property type="entry name" value="PEPTIDOGLYCAN D,D-TRANSPEPTIDASE"/>
    <property type="match status" value="1"/>
</dbReference>
<dbReference type="GO" id="GO:0005886">
    <property type="term" value="C:plasma membrane"/>
    <property type="evidence" value="ECO:0007669"/>
    <property type="project" value="UniProtKB-SubCell"/>
</dbReference>
<dbReference type="OrthoDB" id="9757901at2"/>
<evidence type="ECO:0000256" key="5">
    <source>
        <dbReference type="ARBA" id="ARBA00022692"/>
    </source>
</evidence>
<accession>A0A1V4I6D6</accession>
<feature type="domain" description="Penicillin-binding protein transpeptidase" evidence="12">
    <location>
        <begin position="423"/>
        <end position="594"/>
    </location>
</feature>
<evidence type="ECO:0000313" key="14">
    <source>
        <dbReference type="EMBL" id="OPJ55531.1"/>
    </source>
</evidence>
<evidence type="ECO:0000256" key="2">
    <source>
        <dbReference type="ARBA" id="ARBA00004236"/>
    </source>
</evidence>
<keyword evidence="4" id="KW-1003">Cell membrane</keyword>
<proteinExistence type="inferred from homology"/>
<dbReference type="SUPFAM" id="SSF56601">
    <property type="entry name" value="beta-lactamase/transpeptidase-like"/>
    <property type="match status" value="1"/>
</dbReference>
<dbReference type="Gene3D" id="3.40.710.10">
    <property type="entry name" value="DD-peptidase/beta-lactamase superfamily"/>
    <property type="match status" value="2"/>
</dbReference>
<organism evidence="14 15">
    <name type="scientific">Alkalithermobacter paradoxus</name>
    <dbReference type="NCBI Taxonomy" id="29349"/>
    <lineage>
        <taxon>Bacteria</taxon>
        <taxon>Bacillati</taxon>
        <taxon>Bacillota</taxon>
        <taxon>Clostridia</taxon>
        <taxon>Peptostreptococcales</taxon>
        <taxon>Tepidibacteraceae</taxon>
        <taxon>Alkalithermobacter</taxon>
    </lineage>
</organism>
<feature type="domain" description="Penicillin-binding protein transpeptidase" evidence="12">
    <location>
        <begin position="863"/>
        <end position="905"/>
    </location>
</feature>
<evidence type="ECO:0000256" key="6">
    <source>
        <dbReference type="ARBA" id="ARBA00022960"/>
    </source>
</evidence>
<dbReference type="GO" id="GO:0071555">
    <property type="term" value="P:cell wall organization"/>
    <property type="evidence" value="ECO:0007669"/>
    <property type="project" value="UniProtKB-KW"/>
</dbReference>
<feature type="domain" description="Penicillin-binding protein transpeptidase" evidence="12">
    <location>
        <begin position="685"/>
        <end position="806"/>
    </location>
</feature>
<dbReference type="InterPro" id="IPR001460">
    <property type="entry name" value="PCN-bd_Tpept"/>
</dbReference>
<dbReference type="SUPFAM" id="SSF56519">
    <property type="entry name" value="Penicillin binding protein dimerisation domain"/>
    <property type="match status" value="1"/>
</dbReference>
<evidence type="ECO:0000256" key="3">
    <source>
        <dbReference type="ARBA" id="ARBA00007171"/>
    </source>
</evidence>
<evidence type="ECO:0000259" key="12">
    <source>
        <dbReference type="Pfam" id="PF00905"/>
    </source>
</evidence>
<evidence type="ECO:0000256" key="9">
    <source>
        <dbReference type="ARBA" id="ARBA00023136"/>
    </source>
</evidence>
<name>A0A1V4I6D6_9FIRM</name>
<keyword evidence="7" id="KW-0573">Peptidoglycan synthesis</keyword>
<keyword evidence="8 11" id="KW-1133">Transmembrane helix</keyword>
<protein>
    <submittedName>
        <fullName evidence="14">Stage V sporulation protein D</fullName>
    </submittedName>
</protein>
<dbReference type="Pfam" id="PF03717">
    <property type="entry name" value="PBP_dimer"/>
    <property type="match status" value="1"/>
</dbReference>
<keyword evidence="5 11" id="KW-0812">Transmembrane</keyword>
<dbReference type="Proteomes" id="UP000190140">
    <property type="component" value="Unassembled WGS sequence"/>
</dbReference>
<dbReference type="EMBL" id="MZGW01000004">
    <property type="protein sequence ID" value="OPJ55531.1"/>
    <property type="molecule type" value="Genomic_DNA"/>
</dbReference>